<dbReference type="Gene3D" id="2.130.10.10">
    <property type="entry name" value="YVTN repeat-like/Quinoprotein amine dehydrogenase"/>
    <property type="match status" value="3"/>
</dbReference>
<evidence type="ECO:0000313" key="4">
    <source>
        <dbReference type="Proteomes" id="UP000240978"/>
    </source>
</evidence>
<feature type="domain" description="Secretion system C-terminal sorting" evidence="2">
    <location>
        <begin position="795"/>
        <end position="866"/>
    </location>
</feature>
<keyword evidence="4" id="KW-1185">Reference proteome</keyword>
<evidence type="ECO:0000313" key="3">
    <source>
        <dbReference type="EMBL" id="PSL25414.1"/>
    </source>
</evidence>
<dbReference type="InterPro" id="IPR015943">
    <property type="entry name" value="WD40/YVTN_repeat-like_dom_sf"/>
</dbReference>
<protein>
    <submittedName>
        <fullName evidence="3">Putative secreted protein (Por secretion system target)</fullName>
    </submittedName>
</protein>
<dbReference type="Pfam" id="PF18962">
    <property type="entry name" value="Por_Secre_tail"/>
    <property type="match status" value="1"/>
</dbReference>
<sequence>MRKILLFNLFLLLFFSSSAQQFSYEATGDHGKLWNLVQDPVVPERLYAISLINHIMVSNDRGKNWEIFYSFENSATQLSSFKLLPGNKSFAFTARAPDMSMNGLYVVDLETKATIRHYITPDQYLGAWVASYDIYDGEGKTAVLNTEYMEGFSLVITEVYFTKDGGENMSGIYYSRENQSVHVNNSFFHPDDPKKIYLARSLGSEGVNGGLLISSDEGNTWREELAGKGTFSAFAFNPSNHKEFFIGSFINFGAGPEALFHTLDSGKTFEQVPVTFTDQTLNNIVQIVYDPGNNKNLWMTDENEILKSTDGGAHWTSTTFQPRSPVYYYGTSLVINPKNSNDLLVFSDAWPQHSTDGGKTFNQLKLPFCVASSMALGNGSKPQLYYSILGGYVSKNLSTGKSADYNIQPYDMVNVQEMQVIADTTVPGRIFLFRASDGFSNPAELFYSDDLGVTLKQLPADEFATGLGFIQRDPNNKDRYWVSYSFYSSFSTLFRLDFNDPANPEAIAVPITFDGVLTAAFVPHGNNGQTLYLSAGSKVYASQDGGVTWGEKIQGLELTNGYDMVWDLKANPFDEKTMAVATTQGVFQTTDGGDQWTLSLPATDLKQVTYSNAVNGHIFAASLSSNYSDTRLAFSTNKGAKWSNVSADMLAYISCNSTIAFKCYENSADIYFATPDLGVVKYQLHNLLSPQLLFLTSFTGSLQRGNAFLEWRTRNEEGLSHYELERSTNNKDFSLINTQQATNSNGSFYYKYEDQEFPALAAQFGNVYYRLKLVSEDNNFAYSDTVKLTARDMYIYPVPATDVINLHVQGVTQAAKYRILLVDVSGRQYSIQQYDVPTGQTTITMPVTRLGSGMYIMLVETRPGDIRKFKFIKL</sequence>
<dbReference type="SUPFAM" id="SSF50939">
    <property type="entry name" value="Sialidases"/>
    <property type="match status" value="1"/>
</dbReference>
<dbReference type="AlphaFoldDB" id="A0A2P8FUL3"/>
<dbReference type="SUPFAM" id="SSF110296">
    <property type="entry name" value="Oligoxyloglucan reducing end-specific cellobiohydrolase"/>
    <property type="match status" value="2"/>
</dbReference>
<comment type="caution">
    <text evidence="3">The sequence shown here is derived from an EMBL/GenBank/DDBJ whole genome shotgun (WGS) entry which is preliminary data.</text>
</comment>
<dbReference type="RefSeq" id="WP_106604693.1">
    <property type="nucleotide sequence ID" value="NZ_PYGK01000013.1"/>
</dbReference>
<dbReference type="EMBL" id="PYGK01000013">
    <property type="protein sequence ID" value="PSL25414.1"/>
    <property type="molecule type" value="Genomic_DNA"/>
</dbReference>
<dbReference type="PANTHER" id="PTHR43739">
    <property type="entry name" value="XYLOGLUCANASE (EUROFUNG)"/>
    <property type="match status" value="1"/>
</dbReference>
<dbReference type="NCBIfam" id="TIGR04183">
    <property type="entry name" value="Por_Secre_tail"/>
    <property type="match status" value="1"/>
</dbReference>
<proteinExistence type="predicted"/>
<organism evidence="3 4">
    <name type="scientific">Chitinophaga ginsengisoli</name>
    <dbReference type="NCBI Taxonomy" id="363837"/>
    <lineage>
        <taxon>Bacteria</taxon>
        <taxon>Pseudomonadati</taxon>
        <taxon>Bacteroidota</taxon>
        <taxon>Chitinophagia</taxon>
        <taxon>Chitinophagales</taxon>
        <taxon>Chitinophagaceae</taxon>
        <taxon>Chitinophaga</taxon>
    </lineage>
</organism>
<evidence type="ECO:0000259" key="2">
    <source>
        <dbReference type="Pfam" id="PF18962"/>
    </source>
</evidence>
<dbReference type="InterPro" id="IPR026444">
    <property type="entry name" value="Secre_tail"/>
</dbReference>
<dbReference type="Proteomes" id="UP000240978">
    <property type="component" value="Unassembled WGS sequence"/>
</dbReference>
<dbReference type="InterPro" id="IPR036278">
    <property type="entry name" value="Sialidase_sf"/>
</dbReference>
<dbReference type="InterPro" id="IPR052025">
    <property type="entry name" value="Xyloglucanase_GH74"/>
</dbReference>
<feature type="signal peptide" evidence="1">
    <location>
        <begin position="1"/>
        <end position="19"/>
    </location>
</feature>
<reference evidence="3 4" key="1">
    <citation type="submission" date="2018-03" db="EMBL/GenBank/DDBJ databases">
        <title>Genomic Encyclopedia of Archaeal and Bacterial Type Strains, Phase II (KMG-II): from individual species to whole genera.</title>
        <authorList>
            <person name="Goeker M."/>
        </authorList>
    </citation>
    <scope>NUCLEOTIDE SEQUENCE [LARGE SCALE GENOMIC DNA]</scope>
    <source>
        <strain evidence="3 4">DSM 18107</strain>
    </source>
</reference>
<dbReference type="GO" id="GO:0010411">
    <property type="term" value="P:xyloglucan metabolic process"/>
    <property type="evidence" value="ECO:0007669"/>
    <property type="project" value="TreeGrafter"/>
</dbReference>
<dbReference type="Gene3D" id="2.60.40.10">
    <property type="entry name" value="Immunoglobulins"/>
    <property type="match status" value="1"/>
</dbReference>
<name>A0A2P8FUL3_9BACT</name>
<dbReference type="PANTHER" id="PTHR43739:SF5">
    <property type="entry name" value="EXO-ALPHA-SIALIDASE"/>
    <property type="match status" value="1"/>
</dbReference>
<evidence type="ECO:0000256" key="1">
    <source>
        <dbReference type="SAM" id="SignalP"/>
    </source>
</evidence>
<gene>
    <name evidence="3" type="ORF">CLV42_11396</name>
</gene>
<feature type="chain" id="PRO_5015159635" evidence="1">
    <location>
        <begin position="20"/>
        <end position="874"/>
    </location>
</feature>
<keyword evidence="1" id="KW-0732">Signal</keyword>
<dbReference type="InterPro" id="IPR013783">
    <property type="entry name" value="Ig-like_fold"/>
</dbReference>
<dbReference type="OrthoDB" id="9757947at2"/>
<accession>A0A2P8FUL3</accession>